<keyword evidence="1" id="KW-0732">Signal</keyword>
<dbReference type="Proteomes" id="UP000076761">
    <property type="component" value="Unassembled WGS sequence"/>
</dbReference>
<dbReference type="EMBL" id="KV425610">
    <property type="protein sequence ID" value="KZT21142.1"/>
    <property type="molecule type" value="Genomic_DNA"/>
</dbReference>
<evidence type="ECO:0000256" key="1">
    <source>
        <dbReference type="SAM" id="SignalP"/>
    </source>
</evidence>
<feature type="signal peptide" evidence="1">
    <location>
        <begin position="1"/>
        <end position="19"/>
    </location>
</feature>
<keyword evidence="3" id="KW-1185">Reference proteome</keyword>
<dbReference type="AlphaFoldDB" id="A0A165PJV8"/>
<protein>
    <submittedName>
        <fullName evidence="2">Uncharacterized protein</fullName>
    </submittedName>
</protein>
<name>A0A165PJV8_9AGAM</name>
<evidence type="ECO:0000313" key="2">
    <source>
        <dbReference type="EMBL" id="KZT21142.1"/>
    </source>
</evidence>
<reference evidence="2 3" key="1">
    <citation type="journal article" date="2016" name="Mol. Biol. Evol.">
        <title>Comparative Genomics of Early-Diverging Mushroom-Forming Fungi Provides Insights into the Origins of Lignocellulose Decay Capabilities.</title>
        <authorList>
            <person name="Nagy L.G."/>
            <person name="Riley R."/>
            <person name="Tritt A."/>
            <person name="Adam C."/>
            <person name="Daum C."/>
            <person name="Floudas D."/>
            <person name="Sun H."/>
            <person name="Yadav J.S."/>
            <person name="Pangilinan J."/>
            <person name="Larsson K.H."/>
            <person name="Matsuura K."/>
            <person name="Barry K."/>
            <person name="Labutti K."/>
            <person name="Kuo R."/>
            <person name="Ohm R.A."/>
            <person name="Bhattacharya S.S."/>
            <person name="Shirouzu T."/>
            <person name="Yoshinaga Y."/>
            <person name="Martin F.M."/>
            <person name="Grigoriev I.V."/>
            <person name="Hibbett D.S."/>
        </authorList>
    </citation>
    <scope>NUCLEOTIDE SEQUENCE [LARGE SCALE GENOMIC DNA]</scope>
    <source>
        <strain evidence="2 3">HHB14362 ss-1</strain>
    </source>
</reference>
<proteinExistence type="predicted"/>
<sequence>MSFVRILILILSCVTPSAIIRTPAAFTDQPCSSRECGVACPLLGNQSPRPGNLISTRMHCNAHYEVRHCNRHETRPFSGRDHMPDSVSRYFIPICGSNLLAVNGFWGALLPQVAQQNQRYKPDVPKPSMILYSLGIHQLLETLPSIHTWNRSHTFGQCNPLRTRLLARHGVALAPIHSAPENLDGVPTAKIEVQLRRHCLVSTCSWHHTPGYYRRTDNMSRQRVQRMQCPCISPRLTAFHQCPTYPHGNLKARFPSNARAIARLPPVIAARARIASFRSHSPTEERMDTRAWWNLQLHAHRLCLETGWAAFRDLPVSWLSGHRADIGRITGDETCLTD</sequence>
<evidence type="ECO:0000313" key="3">
    <source>
        <dbReference type="Proteomes" id="UP000076761"/>
    </source>
</evidence>
<feature type="chain" id="PRO_5007864101" evidence="1">
    <location>
        <begin position="20"/>
        <end position="338"/>
    </location>
</feature>
<accession>A0A165PJV8</accession>
<gene>
    <name evidence="2" type="ORF">NEOLEDRAFT_1225203</name>
</gene>
<dbReference type="InParanoid" id="A0A165PJV8"/>
<organism evidence="2 3">
    <name type="scientific">Neolentinus lepideus HHB14362 ss-1</name>
    <dbReference type="NCBI Taxonomy" id="1314782"/>
    <lineage>
        <taxon>Eukaryota</taxon>
        <taxon>Fungi</taxon>
        <taxon>Dikarya</taxon>
        <taxon>Basidiomycota</taxon>
        <taxon>Agaricomycotina</taxon>
        <taxon>Agaricomycetes</taxon>
        <taxon>Gloeophyllales</taxon>
        <taxon>Gloeophyllaceae</taxon>
        <taxon>Neolentinus</taxon>
    </lineage>
</organism>